<evidence type="ECO:0000256" key="1">
    <source>
        <dbReference type="SAM" id="Coils"/>
    </source>
</evidence>
<dbReference type="EMBL" id="GDID01004876">
    <property type="protein sequence ID" value="JAP91730.1"/>
    <property type="molecule type" value="Transcribed_RNA"/>
</dbReference>
<organism evidence="3">
    <name type="scientific">Trepomonas sp. PC1</name>
    <dbReference type="NCBI Taxonomy" id="1076344"/>
    <lineage>
        <taxon>Eukaryota</taxon>
        <taxon>Metamonada</taxon>
        <taxon>Diplomonadida</taxon>
        <taxon>Hexamitidae</taxon>
        <taxon>Hexamitinae</taxon>
        <taxon>Trepomonas</taxon>
    </lineage>
</organism>
<dbReference type="Gene3D" id="3.60.40.10">
    <property type="entry name" value="PPM-type phosphatase domain"/>
    <property type="match status" value="1"/>
</dbReference>
<dbReference type="InterPro" id="IPR015655">
    <property type="entry name" value="PP2C"/>
</dbReference>
<dbReference type="SUPFAM" id="SSF81606">
    <property type="entry name" value="PP2C-like"/>
    <property type="match status" value="1"/>
</dbReference>
<name>A0A146K484_9EUKA</name>
<evidence type="ECO:0000313" key="3">
    <source>
        <dbReference type="EMBL" id="JAP91730.1"/>
    </source>
</evidence>
<accession>A0A146K484</accession>
<gene>
    <name evidence="3" type="ORF">TPC1_16565</name>
</gene>
<dbReference type="PROSITE" id="PS51746">
    <property type="entry name" value="PPM_2"/>
    <property type="match status" value="1"/>
</dbReference>
<evidence type="ECO:0000259" key="2">
    <source>
        <dbReference type="PROSITE" id="PS51746"/>
    </source>
</evidence>
<dbReference type="SMART" id="SM00332">
    <property type="entry name" value="PP2Cc"/>
    <property type="match status" value="1"/>
</dbReference>
<dbReference type="InterPro" id="IPR001932">
    <property type="entry name" value="PPM-type_phosphatase-like_dom"/>
</dbReference>
<feature type="coiled-coil region" evidence="1">
    <location>
        <begin position="485"/>
        <end position="512"/>
    </location>
</feature>
<dbReference type="GO" id="GO:0004722">
    <property type="term" value="F:protein serine/threonine phosphatase activity"/>
    <property type="evidence" value="ECO:0007669"/>
    <property type="project" value="InterPro"/>
</dbReference>
<dbReference type="InterPro" id="IPR036457">
    <property type="entry name" value="PPM-type-like_dom_sf"/>
</dbReference>
<proteinExistence type="predicted"/>
<protein>
    <submittedName>
        <fullName evidence="3">Protein phosphatase 2C</fullName>
    </submittedName>
</protein>
<keyword evidence="1" id="KW-0175">Coiled coil</keyword>
<sequence length="558" mass="64285">ENYGFSSIQGLRLNQEDSEITDQFQKNGRNFTVIAVFDGHNGNEASIYCKENFVDALVACDDFPSNIPVALRTTFESLDDLFCDKNETSGCTAAVAIYDVANEVLYSAHVGDARILYYSADECRSTQDHKPQFEAEKKRIEMYGCEVTNVMGVYRVEGQLAVSRAIGDKKYKNFGVIATPDTNIINCKKCDFVVCACDGLWDILQNEDVLAIMKHLLDIPNPQLTHKQQAYCNAAEMYVKCDANAGDQFLNKIGGLQYFKKQSVTAPTEDMSFTQRIAVALTRISYIMHSQDNVTCCILIPHFNEEVEASFMETSKVIDTQDDSIIFQLQDKKIQVYEEQIQHLIQTQEQILSENSQLKSRIGDLCNEKDELKHEIEQFQNQIKHFQHLQADFDQLKGENEDLKLQLNQKERHIDYQMTLSQLQQPKPQYSQQSKLEKENQQLKQKLLVLESSLKFKSEIPAQEKSFCTKEKVIVKKEIIVKKDENNFEKEYSKERELNSNLEKANMQLSQKICKLDANFQKQSNEMTFLHQNEVEKLTLENLKQKQLIDLLLEQKQK</sequence>
<dbReference type="PANTHER" id="PTHR47992">
    <property type="entry name" value="PROTEIN PHOSPHATASE"/>
    <property type="match status" value="1"/>
</dbReference>
<feature type="coiled-coil region" evidence="1">
    <location>
        <begin position="334"/>
        <end position="453"/>
    </location>
</feature>
<feature type="non-terminal residue" evidence="3">
    <location>
        <position position="1"/>
    </location>
</feature>
<dbReference type="AlphaFoldDB" id="A0A146K484"/>
<reference evidence="3" key="1">
    <citation type="submission" date="2015-07" db="EMBL/GenBank/DDBJ databases">
        <title>Adaptation to a free-living lifestyle via gene acquisitions in the diplomonad Trepomonas sp. PC1.</title>
        <authorList>
            <person name="Xu F."/>
            <person name="Jerlstrom-Hultqvist J."/>
            <person name="Kolisko M."/>
            <person name="Simpson A.G.B."/>
            <person name="Roger A.J."/>
            <person name="Svard S.G."/>
            <person name="Andersson J.O."/>
        </authorList>
    </citation>
    <scope>NUCLEOTIDE SEQUENCE</scope>
    <source>
        <strain evidence="3">PC1</strain>
    </source>
</reference>
<dbReference type="CDD" id="cd00143">
    <property type="entry name" value="PP2Cc"/>
    <property type="match status" value="1"/>
</dbReference>
<dbReference type="Pfam" id="PF00481">
    <property type="entry name" value="PP2C"/>
    <property type="match status" value="1"/>
</dbReference>
<feature type="domain" description="PPM-type phosphatase" evidence="2">
    <location>
        <begin position="2"/>
        <end position="301"/>
    </location>
</feature>